<evidence type="ECO:0000313" key="3">
    <source>
        <dbReference type="Proteomes" id="UP000671913"/>
    </source>
</evidence>
<name>A0A975AXQ5_9THEO</name>
<dbReference type="GO" id="GO:0003700">
    <property type="term" value="F:DNA-binding transcription factor activity"/>
    <property type="evidence" value="ECO:0007669"/>
    <property type="project" value="InterPro"/>
</dbReference>
<dbReference type="InterPro" id="IPR039422">
    <property type="entry name" value="MarR/SlyA-like"/>
</dbReference>
<feature type="domain" description="HTH marR-type" evidence="1">
    <location>
        <begin position="1"/>
        <end position="103"/>
    </location>
</feature>
<accession>A0A975AXQ5</accession>
<dbReference type="PANTHER" id="PTHR33164:SF43">
    <property type="entry name" value="HTH-TYPE TRANSCRIPTIONAL REPRESSOR YETL"/>
    <property type="match status" value="1"/>
</dbReference>
<protein>
    <submittedName>
        <fullName evidence="2">MarR family transcriptional regulator</fullName>
    </submittedName>
</protein>
<dbReference type="SMART" id="SM00347">
    <property type="entry name" value="HTH_MARR"/>
    <property type="match status" value="1"/>
</dbReference>
<evidence type="ECO:0000313" key="2">
    <source>
        <dbReference type="EMBL" id="QSZ28293.1"/>
    </source>
</evidence>
<dbReference type="PANTHER" id="PTHR33164">
    <property type="entry name" value="TRANSCRIPTIONAL REGULATOR, MARR FAMILY"/>
    <property type="match status" value="1"/>
</dbReference>
<gene>
    <name evidence="2" type="ORF">ACETAC_01650</name>
</gene>
<reference evidence="2" key="1">
    <citation type="submission" date="2020-08" db="EMBL/GenBank/DDBJ databases">
        <title>Genomic insights into the carbon and energy metabolism of the first obligate autotrophic acetogenic bacterium Aceticella autotrophica gen. nov., sp. nov.</title>
        <authorList>
            <person name="Toshchakov S.V."/>
            <person name="Elcheninov A.G."/>
            <person name="Kublanov I.V."/>
            <person name="Frolov E.N."/>
            <person name="Lebedinsky A.V."/>
        </authorList>
    </citation>
    <scope>NUCLEOTIDE SEQUENCE</scope>
    <source>
        <strain evidence="2">3443-3Ac</strain>
    </source>
</reference>
<proteinExistence type="predicted"/>
<dbReference type="InterPro" id="IPR000835">
    <property type="entry name" value="HTH_MarR-typ"/>
</dbReference>
<dbReference type="KEGG" id="aaut:ACETAC_01650"/>
<dbReference type="InterPro" id="IPR036390">
    <property type="entry name" value="WH_DNA-bd_sf"/>
</dbReference>
<dbReference type="EMBL" id="CP060096">
    <property type="protein sequence ID" value="QSZ28293.1"/>
    <property type="molecule type" value="Genomic_DNA"/>
</dbReference>
<dbReference type="AlphaFoldDB" id="A0A975AXQ5"/>
<dbReference type="PRINTS" id="PR00598">
    <property type="entry name" value="HTHMARR"/>
</dbReference>
<sequence>MSRFWVLNKLSLDNPITMSQLQKELLLSPGTLTGLIDNLVEDNLVKRWRDDNDRRLVFLLLTDKGYNLLEEILHYRTTLLSNIPAEKNIDITLLNNNLKEILSVLKAAHHDYEGE</sequence>
<keyword evidence="3" id="KW-1185">Reference proteome</keyword>
<dbReference type="Pfam" id="PF01047">
    <property type="entry name" value="MarR"/>
    <property type="match status" value="1"/>
</dbReference>
<evidence type="ECO:0000259" key="1">
    <source>
        <dbReference type="PROSITE" id="PS50995"/>
    </source>
</evidence>
<dbReference type="Proteomes" id="UP000671913">
    <property type="component" value="Chromosome"/>
</dbReference>
<dbReference type="SUPFAM" id="SSF46785">
    <property type="entry name" value="Winged helix' DNA-binding domain"/>
    <property type="match status" value="1"/>
</dbReference>
<dbReference type="Gene3D" id="1.10.10.10">
    <property type="entry name" value="Winged helix-like DNA-binding domain superfamily/Winged helix DNA-binding domain"/>
    <property type="match status" value="1"/>
</dbReference>
<organism evidence="2 3">
    <name type="scientific">Aceticella autotrophica</name>
    <dbReference type="NCBI Taxonomy" id="2755338"/>
    <lineage>
        <taxon>Bacteria</taxon>
        <taxon>Bacillati</taxon>
        <taxon>Bacillota</taxon>
        <taxon>Clostridia</taxon>
        <taxon>Thermoanaerobacterales</taxon>
        <taxon>Thermoanaerobacteraceae</taxon>
        <taxon>Aceticella</taxon>
    </lineage>
</organism>
<dbReference type="GO" id="GO:0006950">
    <property type="term" value="P:response to stress"/>
    <property type="evidence" value="ECO:0007669"/>
    <property type="project" value="TreeGrafter"/>
</dbReference>
<dbReference type="PROSITE" id="PS50995">
    <property type="entry name" value="HTH_MARR_2"/>
    <property type="match status" value="1"/>
</dbReference>
<dbReference type="InterPro" id="IPR036388">
    <property type="entry name" value="WH-like_DNA-bd_sf"/>
</dbReference>